<evidence type="ECO:0000313" key="1">
    <source>
        <dbReference type="EMBL" id="KRY07289.1"/>
    </source>
</evidence>
<keyword evidence="2" id="KW-1185">Reference proteome</keyword>
<comment type="caution">
    <text evidence="1">The sequence shown here is derived from an EMBL/GenBank/DDBJ whole genome shotgun (WGS) entry which is preliminary data.</text>
</comment>
<evidence type="ECO:0000313" key="2">
    <source>
        <dbReference type="Proteomes" id="UP000054783"/>
    </source>
</evidence>
<gene>
    <name evidence="1" type="ORF">T12_3240</name>
</gene>
<dbReference type="EMBL" id="JYDQ01000503">
    <property type="protein sequence ID" value="KRY07289.1"/>
    <property type="molecule type" value="Genomic_DNA"/>
</dbReference>
<name>A0A0V0Z429_9BILA</name>
<protein>
    <submittedName>
        <fullName evidence="1">Uncharacterized protein</fullName>
    </submittedName>
</protein>
<organism evidence="1 2">
    <name type="scientific">Trichinella patagoniensis</name>
    <dbReference type="NCBI Taxonomy" id="990121"/>
    <lineage>
        <taxon>Eukaryota</taxon>
        <taxon>Metazoa</taxon>
        <taxon>Ecdysozoa</taxon>
        <taxon>Nematoda</taxon>
        <taxon>Enoplea</taxon>
        <taxon>Dorylaimia</taxon>
        <taxon>Trichinellida</taxon>
        <taxon>Trichinellidae</taxon>
        <taxon>Trichinella</taxon>
    </lineage>
</organism>
<reference evidence="1 2" key="1">
    <citation type="submission" date="2015-01" db="EMBL/GenBank/DDBJ databases">
        <title>Evolution of Trichinella species and genotypes.</title>
        <authorList>
            <person name="Korhonen P.K."/>
            <person name="Edoardo P."/>
            <person name="Giuseppe L.R."/>
            <person name="Gasser R.B."/>
        </authorList>
    </citation>
    <scope>NUCLEOTIDE SEQUENCE [LARGE SCALE GENOMIC DNA]</scope>
    <source>
        <strain evidence="1">ISS2496</strain>
    </source>
</reference>
<dbReference type="AlphaFoldDB" id="A0A0V0Z429"/>
<proteinExistence type="predicted"/>
<sequence>MICYRNYLKDYITNSCIETVFIVQSSVSQKGFRERCPNVLQNIATVANCVKKGSARIKLLRNAGVEQWKMSRKV</sequence>
<dbReference type="Proteomes" id="UP000054783">
    <property type="component" value="Unassembled WGS sequence"/>
</dbReference>
<accession>A0A0V0Z429</accession>